<feature type="transmembrane region" description="Helical" evidence="6">
    <location>
        <begin position="100"/>
        <end position="120"/>
    </location>
</feature>
<evidence type="ECO:0000256" key="5">
    <source>
        <dbReference type="ARBA" id="ARBA00023136"/>
    </source>
</evidence>
<feature type="transmembrane region" description="Helical" evidence="6">
    <location>
        <begin position="12"/>
        <end position="29"/>
    </location>
</feature>
<feature type="transmembrane region" description="Helical" evidence="6">
    <location>
        <begin position="41"/>
        <end position="61"/>
    </location>
</feature>
<dbReference type="GO" id="GO:0005886">
    <property type="term" value="C:plasma membrane"/>
    <property type="evidence" value="ECO:0007669"/>
    <property type="project" value="TreeGrafter"/>
</dbReference>
<reference evidence="7 8" key="1">
    <citation type="submission" date="2020-04" db="EMBL/GenBank/DDBJ databases">
        <title>Description of novel Gluconacetobacter.</title>
        <authorList>
            <person name="Sombolestani A."/>
        </authorList>
    </citation>
    <scope>NUCLEOTIDE SEQUENCE [LARGE SCALE GENOMIC DNA]</scope>
    <source>
        <strain evidence="7 8">LMG 27802</strain>
    </source>
</reference>
<sequence>MTRGTSSQFANPGPLGLMGFGLTTVLLNLHNAGWIPMGSAILAMGLVFGGLAQILAGLLEYPKGNTFGLTAFTSYGAFWLSLVVLVCLPQVGLMPASTPPLMAAYLFMWGIFTLILFIGTLSASRALQVVFGSLVILFMLLAAAERSGNPALTVIAGYEGIFCGFSAIYVAMAEILEFQFGHAILPLGTMPRPRASHAIGAL</sequence>
<dbReference type="Pfam" id="PF01184">
    <property type="entry name" value="Gpr1_Fun34_YaaH"/>
    <property type="match status" value="1"/>
</dbReference>
<keyword evidence="5 6" id="KW-0472">Membrane</keyword>
<dbReference type="InterPro" id="IPR000791">
    <property type="entry name" value="Gpr1/Fun34/SatP-like"/>
</dbReference>
<organism evidence="7 8">
    <name type="scientific">Gluconacetobacter tumulisoli</name>
    <dbReference type="NCBI Taxonomy" id="1286189"/>
    <lineage>
        <taxon>Bacteria</taxon>
        <taxon>Pseudomonadati</taxon>
        <taxon>Pseudomonadota</taxon>
        <taxon>Alphaproteobacteria</taxon>
        <taxon>Acetobacterales</taxon>
        <taxon>Acetobacteraceae</taxon>
        <taxon>Gluconacetobacter</taxon>
    </lineage>
</organism>
<gene>
    <name evidence="7" type="ORF">HLH28_13605</name>
</gene>
<dbReference type="InterPro" id="IPR047623">
    <property type="entry name" value="SatP"/>
</dbReference>
<dbReference type="PANTHER" id="PTHR30178">
    <property type="entry name" value="INNER MEMBRANE PROTEIN YAAH"/>
    <property type="match status" value="1"/>
</dbReference>
<evidence type="ECO:0000313" key="7">
    <source>
        <dbReference type="EMBL" id="MBB2202592.1"/>
    </source>
</evidence>
<name>A0A7W4K961_9PROT</name>
<evidence type="ECO:0000256" key="6">
    <source>
        <dbReference type="SAM" id="Phobius"/>
    </source>
</evidence>
<comment type="similarity">
    <text evidence="2">Belongs to the acetate uptake transporter (AceTr) (TC 2.A.96) family.</text>
</comment>
<evidence type="ECO:0000256" key="1">
    <source>
        <dbReference type="ARBA" id="ARBA00004141"/>
    </source>
</evidence>
<feature type="transmembrane region" description="Helical" evidence="6">
    <location>
        <begin position="126"/>
        <end position="144"/>
    </location>
</feature>
<proteinExistence type="inferred from homology"/>
<keyword evidence="4 6" id="KW-1133">Transmembrane helix</keyword>
<dbReference type="GO" id="GO:0071422">
    <property type="term" value="P:succinate transmembrane transport"/>
    <property type="evidence" value="ECO:0007669"/>
    <property type="project" value="TreeGrafter"/>
</dbReference>
<keyword evidence="8" id="KW-1185">Reference proteome</keyword>
<dbReference type="Proteomes" id="UP000578030">
    <property type="component" value="Unassembled WGS sequence"/>
</dbReference>
<dbReference type="GO" id="GO:0015360">
    <property type="term" value="F:acetate:proton symporter activity"/>
    <property type="evidence" value="ECO:0007669"/>
    <property type="project" value="TreeGrafter"/>
</dbReference>
<evidence type="ECO:0000256" key="3">
    <source>
        <dbReference type="ARBA" id="ARBA00022692"/>
    </source>
</evidence>
<evidence type="ECO:0000313" key="8">
    <source>
        <dbReference type="Proteomes" id="UP000578030"/>
    </source>
</evidence>
<evidence type="ECO:0000256" key="2">
    <source>
        <dbReference type="ARBA" id="ARBA00005587"/>
    </source>
</evidence>
<keyword evidence="3 6" id="KW-0812">Transmembrane</keyword>
<protein>
    <submittedName>
        <fullName evidence="7">Acetate uptake transporter</fullName>
    </submittedName>
</protein>
<dbReference type="PANTHER" id="PTHR30178:SF3">
    <property type="entry name" value="SUCCINATE-ACETATE_PROTON SYMPORTER SATP"/>
    <property type="match status" value="1"/>
</dbReference>
<dbReference type="NCBIfam" id="NF038013">
    <property type="entry name" value="AceTr_1"/>
    <property type="match status" value="1"/>
</dbReference>
<comment type="subcellular location">
    <subcellularLocation>
        <location evidence="1">Membrane</location>
        <topology evidence="1">Multi-pass membrane protein</topology>
    </subcellularLocation>
</comment>
<comment type="caution">
    <text evidence="7">The sequence shown here is derived from an EMBL/GenBank/DDBJ whole genome shotgun (WGS) entry which is preliminary data.</text>
</comment>
<evidence type="ECO:0000256" key="4">
    <source>
        <dbReference type="ARBA" id="ARBA00022989"/>
    </source>
</evidence>
<dbReference type="AlphaFoldDB" id="A0A7W4K961"/>
<dbReference type="EMBL" id="JABEQM010000011">
    <property type="protein sequence ID" value="MBB2202592.1"/>
    <property type="molecule type" value="Genomic_DNA"/>
</dbReference>
<feature type="transmembrane region" description="Helical" evidence="6">
    <location>
        <begin position="67"/>
        <end position="88"/>
    </location>
</feature>
<accession>A0A7W4K961</accession>
<feature type="transmembrane region" description="Helical" evidence="6">
    <location>
        <begin position="151"/>
        <end position="172"/>
    </location>
</feature>